<dbReference type="Gramene" id="Pp3c19_8720V3.1">
    <property type="protein sequence ID" value="PAC:32938613.CDS.1"/>
    <property type="gene ID" value="Pp3c19_8720"/>
</dbReference>
<evidence type="ECO:0000313" key="4">
    <source>
        <dbReference type="Proteomes" id="UP000006727"/>
    </source>
</evidence>
<keyword evidence="1" id="KW-0812">Transmembrane</keyword>
<dbReference type="InParanoid" id="A0A2K1IXT4"/>
<reference evidence="3" key="3">
    <citation type="submission" date="2020-12" db="UniProtKB">
        <authorList>
            <consortium name="EnsemblPlants"/>
        </authorList>
    </citation>
    <scope>IDENTIFICATION</scope>
</reference>
<name>A0A2K1IXT4_PHYPA</name>
<organism evidence="2">
    <name type="scientific">Physcomitrium patens</name>
    <name type="common">Spreading-leaved earth moss</name>
    <name type="synonym">Physcomitrella patens</name>
    <dbReference type="NCBI Taxonomy" id="3218"/>
    <lineage>
        <taxon>Eukaryota</taxon>
        <taxon>Viridiplantae</taxon>
        <taxon>Streptophyta</taxon>
        <taxon>Embryophyta</taxon>
        <taxon>Bryophyta</taxon>
        <taxon>Bryophytina</taxon>
        <taxon>Bryopsida</taxon>
        <taxon>Funariidae</taxon>
        <taxon>Funariales</taxon>
        <taxon>Funariaceae</taxon>
        <taxon>Physcomitrium</taxon>
    </lineage>
</organism>
<evidence type="ECO:0000256" key="1">
    <source>
        <dbReference type="SAM" id="Phobius"/>
    </source>
</evidence>
<accession>A0A2K1IXT4</accession>
<evidence type="ECO:0000313" key="3">
    <source>
        <dbReference type="EnsemblPlants" id="PAC:32938613.CDS.1"/>
    </source>
</evidence>
<feature type="transmembrane region" description="Helical" evidence="1">
    <location>
        <begin position="16"/>
        <end position="34"/>
    </location>
</feature>
<sequence length="121" mass="13862">MELTTHMSTPSWNMPFSLYTLILSLYLSISLSFLSLSPLFLLHSLAISMLWAGTCSSLMEHVKSPHFIHLLNLFDCVFIYGYCKSWFFILFLYSICVFFNSVSRVCELVYSVMEPSSGLGF</sequence>
<protein>
    <submittedName>
        <fullName evidence="2 3">Uncharacterized protein</fullName>
    </submittedName>
</protein>
<dbReference type="PaxDb" id="3218-PP1S175_61V6.1"/>
<reference evidence="2 4" key="2">
    <citation type="journal article" date="2018" name="Plant J.">
        <title>The Physcomitrella patens chromosome-scale assembly reveals moss genome structure and evolution.</title>
        <authorList>
            <person name="Lang D."/>
            <person name="Ullrich K.K."/>
            <person name="Murat F."/>
            <person name="Fuchs J."/>
            <person name="Jenkins J."/>
            <person name="Haas F.B."/>
            <person name="Piednoel M."/>
            <person name="Gundlach H."/>
            <person name="Van Bel M."/>
            <person name="Meyberg R."/>
            <person name="Vives C."/>
            <person name="Morata J."/>
            <person name="Symeonidi A."/>
            <person name="Hiss M."/>
            <person name="Muchero W."/>
            <person name="Kamisugi Y."/>
            <person name="Saleh O."/>
            <person name="Blanc G."/>
            <person name="Decker E.L."/>
            <person name="van Gessel N."/>
            <person name="Grimwood J."/>
            <person name="Hayes R.D."/>
            <person name="Graham S.W."/>
            <person name="Gunter L.E."/>
            <person name="McDaniel S.F."/>
            <person name="Hoernstein S.N.W."/>
            <person name="Larsson A."/>
            <person name="Li F.W."/>
            <person name="Perroud P.F."/>
            <person name="Phillips J."/>
            <person name="Ranjan P."/>
            <person name="Rokshar D.S."/>
            <person name="Rothfels C.J."/>
            <person name="Schneider L."/>
            <person name="Shu S."/>
            <person name="Stevenson D.W."/>
            <person name="Thummler F."/>
            <person name="Tillich M."/>
            <person name="Villarreal Aguilar J.C."/>
            <person name="Widiez T."/>
            <person name="Wong G.K."/>
            <person name="Wymore A."/>
            <person name="Zhang Y."/>
            <person name="Zimmer A.D."/>
            <person name="Quatrano R.S."/>
            <person name="Mayer K.F.X."/>
            <person name="Goodstein D."/>
            <person name="Casacuberta J.M."/>
            <person name="Vandepoele K."/>
            <person name="Reski R."/>
            <person name="Cuming A.C."/>
            <person name="Tuskan G.A."/>
            <person name="Maumus F."/>
            <person name="Salse J."/>
            <person name="Schmutz J."/>
            <person name="Rensing S.A."/>
        </authorList>
    </citation>
    <scope>NUCLEOTIDE SEQUENCE [LARGE SCALE GENOMIC DNA]</scope>
    <source>
        <strain evidence="3 4">cv. Gransden 2004</strain>
    </source>
</reference>
<gene>
    <name evidence="2" type="ORF">PHYPA_023892</name>
</gene>
<keyword evidence="1" id="KW-1133">Transmembrane helix</keyword>
<evidence type="ECO:0000313" key="2">
    <source>
        <dbReference type="EMBL" id="PNR34076.1"/>
    </source>
</evidence>
<dbReference type="AlphaFoldDB" id="A0A2K1IXT4"/>
<keyword evidence="1" id="KW-0472">Membrane</keyword>
<dbReference type="EnsemblPlants" id="Pp3c19_8720V3.1">
    <property type="protein sequence ID" value="PAC:32938613.CDS.1"/>
    <property type="gene ID" value="Pp3c19_8720"/>
</dbReference>
<keyword evidence="4" id="KW-1185">Reference proteome</keyword>
<reference evidence="2 4" key="1">
    <citation type="journal article" date="2008" name="Science">
        <title>The Physcomitrella genome reveals evolutionary insights into the conquest of land by plants.</title>
        <authorList>
            <person name="Rensing S."/>
            <person name="Lang D."/>
            <person name="Zimmer A."/>
            <person name="Terry A."/>
            <person name="Salamov A."/>
            <person name="Shapiro H."/>
            <person name="Nishiyama T."/>
            <person name="Perroud P.-F."/>
            <person name="Lindquist E."/>
            <person name="Kamisugi Y."/>
            <person name="Tanahashi T."/>
            <person name="Sakakibara K."/>
            <person name="Fujita T."/>
            <person name="Oishi K."/>
            <person name="Shin-I T."/>
            <person name="Kuroki Y."/>
            <person name="Toyoda A."/>
            <person name="Suzuki Y."/>
            <person name="Hashimoto A."/>
            <person name="Yamaguchi K."/>
            <person name="Sugano A."/>
            <person name="Kohara Y."/>
            <person name="Fujiyama A."/>
            <person name="Anterola A."/>
            <person name="Aoki S."/>
            <person name="Ashton N."/>
            <person name="Barbazuk W.B."/>
            <person name="Barker E."/>
            <person name="Bennetzen J."/>
            <person name="Bezanilla M."/>
            <person name="Blankenship R."/>
            <person name="Cho S.H."/>
            <person name="Dutcher S."/>
            <person name="Estelle M."/>
            <person name="Fawcett J.A."/>
            <person name="Gundlach H."/>
            <person name="Hanada K."/>
            <person name="Heyl A."/>
            <person name="Hicks K.A."/>
            <person name="Hugh J."/>
            <person name="Lohr M."/>
            <person name="Mayer K."/>
            <person name="Melkozernov A."/>
            <person name="Murata T."/>
            <person name="Nelson D."/>
            <person name="Pils B."/>
            <person name="Prigge M."/>
            <person name="Reiss B."/>
            <person name="Renner T."/>
            <person name="Rombauts S."/>
            <person name="Rushton P."/>
            <person name="Sanderfoot A."/>
            <person name="Schween G."/>
            <person name="Shiu S.-H."/>
            <person name="Stueber K."/>
            <person name="Theodoulou F.L."/>
            <person name="Tu H."/>
            <person name="Van de Peer Y."/>
            <person name="Verrier P.J."/>
            <person name="Waters E."/>
            <person name="Wood A."/>
            <person name="Yang L."/>
            <person name="Cove D."/>
            <person name="Cuming A."/>
            <person name="Hasebe M."/>
            <person name="Lucas S."/>
            <person name="Mishler D.B."/>
            <person name="Reski R."/>
            <person name="Grigoriev I."/>
            <person name="Quatrano R.S."/>
            <person name="Boore J.L."/>
        </authorList>
    </citation>
    <scope>NUCLEOTIDE SEQUENCE [LARGE SCALE GENOMIC DNA]</scope>
    <source>
        <strain evidence="3 4">cv. Gransden 2004</strain>
    </source>
</reference>
<feature type="transmembrane region" description="Helical" evidence="1">
    <location>
        <begin position="79"/>
        <end position="99"/>
    </location>
</feature>
<dbReference type="Proteomes" id="UP000006727">
    <property type="component" value="Chromosome 19"/>
</dbReference>
<proteinExistence type="predicted"/>
<dbReference type="EMBL" id="ABEU02000019">
    <property type="protein sequence ID" value="PNR34076.1"/>
    <property type="molecule type" value="Genomic_DNA"/>
</dbReference>